<feature type="domain" description="SGNH hydrolase-type esterase" evidence="2">
    <location>
        <begin position="215"/>
        <end position="411"/>
    </location>
</feature>
<dbReference type="Pfam" id="PF13472">
    <property type="entry name" value="Lipase_GDSL_2"/>
    <property type="match status" value="1"/>
</dbReference>
<dbReference type="RefSeq" id="WP_316702314.1">
    <property type="nucleotide sequence ID" value="NZ_CP136336.1"/>
</dbReference>
<proteinExistence type="predicted"/>
<dbReference type="SUPFAM" id="SSF52266">
    <property type="entry name" value="SGNH hydrolase"/>
    <property type="match status" value="1"/>
</dbReference>
<dbReference type="Gene3D" id="3.40.50.1110">
    <property type="entry name" value="SGNH hydrolase"/>
    <property type="match status" value="1"/>
</dbReference>
<dbReference type="PANTHER" id="PTHR43784">
    <property type="entry name" value="GDSL-LIKE LIPASE/ACYLHYDROLASE, PUTATIVE (AFU_ORTHOLOGUE AFUA_2G00820)-RELATED"/>
    <property type="match status" value="1"/>
</dbReference>
<sequence length="433" mass="46079">MNPFPHPRVRRQLLAGVVALSAWAAAAPAVAQASPTFWRDSWMASPQPLWSSDFVLPLGTPTQFERQTLRQVARLSVGGARLRVVLSNEEGQAPLVIGGARIARHAEGSSVVAGSDRVLRFGGQAEVHVPPGARVVSDPVDLALPALARVAVSIYLPRATAPAGFHFDARQTAYLASGDQTAARSLARDTTSLSTRAFLAGVMVDGAQPPVTVVALGDSITDGNGATPDADTRWPDALAERLAPRGVAVLNAGISGARLLRDGMGRSALARIGRDVFSRPGVRTVIVLLGTNDIGWPGGPFAPHEAAMRLDDFTQGYRALAELARAHNVRLIAATLPPFERALEGTPLEGHHSPEKERLRQAVNRWIRESAGFDAVVDMDRVLRDPARPSRLNPAYDSGDHLHPNDAGYRAMAAALELETLLPPPKPQSPTAS</sequence>
<dbReference type="GO" id="GO:0016787">
    <property type="term" value="F:hydrolase activity"/>
    <property type="evidence" value="ECO:0007669"/>
    <property type="project" value="UniProtKB-KW"/>
</dbReference>
<dbReference type="InterPro" id="IPR036514">
    <property type="entry name" value="SGNH_hydro_sf"/>
</dbReference>
<keyword evidence="1" id="KW-0732">Signal</keyword>
<dbReference type="CDD" id="cd01830">
    <property type="entry name" value="XynE_like"/>
    <property type="match status" value="1"/>
</dbReference>
<dbReference type="InterPro" id="IPR013830">
    <property type="entry name" value="SGNH_hydro"/>
</dbReference>
<dbReference type="InterPro" id="IPR053140">
    <property type="entry name" value="GDSL_Rv0518-like"/>
</dbReference>
<evidence type="ECO:0000259" key="2">
    <source>
        <dbReference type="Pfam" id="PF13472"/>
    </source>
</evidence>
<evidence type="ECO:0000313" key="4">
    <source>
        <dbReference type="Proteomes" id="UP001303946"/>
    </source>
</evidence>
<protein>
    <submittedName>
        <fullName evidence="3">SGNH/GDSL hydrolase family protein</fullName>
    </submittedName>
</protein>
<accession>A0ABZ0D3P9</accession>
<dbReference type="InterPro" id="IPR006311">
    <property type="entry name" value="TAT_signal"/>
</dbReference>
<gene>
    <name evidence="3" type="ORF">RXV79_04690</name>
</gene>
<evidence type="ECO:0000313" key="3">
    <source>
        <dbReference type="EMBL" id="WOB09359.1"/>
    </source>
</evidence>
<evidence type="ECO:0000256" key="1">
    <source>
        <dbReference type="SAM" id="SignalP"/>
    </source>
</evidence>
<dbReference type="PANTHER" id="PTHR43784:SF2">
    <property type="entry name" value="GDSL-LIKE LIPASE_ACYLHYDROLASE, PUTATIVE (AFU_ORTHOLOGUE AFUA_2G00820)-RELATED"/>
    <property type="match status" value="1"/>
</dbReference>
<dbReference type="EMBL" id="CP136336">
    <property type="protein sequence ID" value="WOB09359.1"/>
    <property type="molecule type" value="Genomic_DNA"/>
</dbReference>
<dbReference type="PROSITE" id="PS51318">
    <property type="entry name" value="TAT"/>
    <property type="match status" value="1"/>
</dbReference>
<organism evidence="3 4">
    <name type="scientific">Piscinibacter gummiphilus</name>
    <dbReference type="NCBI Taxonomy" id="946333"/>
    <lineage>
        <taxon>Bacteria</taxon>
        <taxon>Pseudomonadati</taxon>
        <taxon>Pseudomonadota</taxon>
        <taxon>Betaproteobacteria</taxon>
        <taxon>Burkholderiales</taxon>
        <taxon>Sphaerotilaceae</taxon>
        <taxon>Piscinibacter</taxon>
    </lineage>
</organism>
<reference evidence="3 4" key="1">
    <citation type="submission" date="2023-10" db="EMBL/GenBank/DDBJ databases">
        <title>Bacteria for the degradation of biodegradable plastic PBAT(Polybutylene adipate terephthalate).</title>
        <authorList>
            <person name="Weon H.-Y."/>
            <person name="Yeon J."/>
        </authorList>
    </citation>
    <scope>NUCLEOTIDE SEQUENCE [LARGE SCALE GENOMIC DNA]</scope>
    <source>
        <strain evidence="3 4">SBD 7-3</strain>
    </source>
</reference>
<keyword evidence="3" id="KW-0378">Hydrolase</keyword>
<keyword evidence="4" id="KW-1185">Reference proteome</keyword>
<name>A0ABZ0D3P9_9BURK</name>
<dbReference type="Proteomes" id="UP001303946">
    <property type="component" value="Chromosome"/>
</dbReference>
<feature type="chain" id="PRO_5047038565" evidence="1">
    <location>
        <begin position="34"/>
        <end position="433"/>
    </location>
</feature>
<feature type="signal peptide" evidence="1">
    <location>
        <begin position="1"/>
        <end position="33"/>
    </location>
</feature>